<reference evidence="3 4" key="1">
    <citation type="submission" date="2019-07" db="EMBL/GenBank/DDBJ databases">
        <title>Whole genome shotgun sequence of Cellulomonas xylanilytica NBRC 101102.</title>
        <authorList>
            <person name="Hosoyama A."/>
            <person name="Uohara A."/>
            <person name="Ohji S."/>
            <person name="Ichikawa N."/>
        </authorList>
    </citation>
    <scope>NUCLEOTIDE SEQUENCE [LARGE SCALE GENOMIC DNA]</scope>
    <source>
        <strain evidence="3 4">NBRC 101102</strain>
    </source>
</reference>
<feature type="region of interest" description="Disordered" evidence="1">
    <location>
        <begin position="36"/>
        <end position="59"/>
    </location>
</feature>
<protein>
    <recommendedName>
        <fullName evidence="2">DUF6318 domain-containing protein</fullName>
    </recommendedName>
</protein>
<dbReference type="Pfam" id="PF19843">
    <property type="entry name" value="DUF6318"/>
    <property type="match status" value="1"/>
</dbReference>
<dbReference type="RefSeq" id="WP_146930864.1">
    <property type="nucleotide sequence ID" value="NZ_BJUB01000014.1"/>
</dbReference>
<gene>
    <name evidence="3" type="ORF">CXY01_38160</name>
</gene>
<dbReference type="Proteomes" id="UP000321118">
    <property type="component" value="Unassembled WGS sequence"/>
</dbReference>
<feature type="domain" description="DUF6318" evidence="2">
    <location>
        <begin position="64"/>
        <end position="178"/>
    </location>
</feature>
<feature type="compositionally biased region" description="Low complexity" evidence="1">
    <location>
        <begin position="39"/>
        <end position="59"/>
    </location>
</feature>
<evidence type="ECO:0000256" key="1">
    <source>
        <dbReference type="SAM" id="MobiDB-lite"/>
    </source>
</evidence>
<sequence length="208" mass="21371">MHAGELASTALSIARAAISVVVVALALSACTGAPPGPQAPTEITASAPTATPSQSPTPTVDLTVPPVQPRAMDTPSADGAAAAAAYFTKLYAYAYATGDLTTWNGMSEPTCTFCSSVTAGVNAMLSAGESDSSAEIVVTNVSALEITPSAFYSAELQMSQGPSQRYDSAGQVISRGEGQSWDLVFALAWRDGWFVREIDSEPTQTATP</sequence>
<dbReference type="InterPro" id="IPR046281">
    <property type="entry name" value="DUF6318"/>
</dbReference>
<comment type="caution">
    <text evidence="3">The sequence shown here is derived from an EMBL/GenBank/DDBJ whole genome shotgun (WGS) entry which is preliminary data.</text>
</comment>
<dbReference type="EMBL" id="BJUB01000014">
    <property type="protein sequence ID" value="GEK23296.1"/>
    <property type="molecule type" value="Genomic_DNA"/>
</dbReference>
<evidence type="ECO:0000313" key="3">
    <source>
        <dbReference type="EMBL" id="GEK23296.1"/>
    </source>
</evidence>
<dbReference type="OrthoDB" id="5148029at2"/>
<organism evidence="3 4">
    <name type="scientific">Cellulomonas xylanilytica</name>
    <dbReference type="NCBI Taxonomy" id="233583"/>
    <lineage>
        <taxon>Bacteria</taxon>
        <taxon>Bacillati</taxon>
        <taxon>Actinomycetota</taxon>
        <taxon>Actinomycetes</taxon>
        <taxon>Micrococcales</taxon>
        <taxon>Cellulomonadaceae</taxon>
        <taxon>Cellulomonas</taxon>
    </lineage>
</organism>
<accession>A0A510V975</accession>
<name>A0A510V975_9CELL</name>
<evidence type="ECO:0000313" key="4">
    <source>
        <dbReference type="Proteomes" id="UP000321118"/>
    </source>
</evidence>
<proteinExistence type="predicted"/>
<keyword evidence="4" id="KW-1185">Reference proteome</keyword>
<dbReference type="AlphaFoldDB" id="A0A510V975"/>
<evidence type="ECO:0000259" key="2">
    <source>
        <dbReference type="Pfam" id="PF19843"/>
    </source>
</evidence>